<evidence type="ECO:0000256" key="11">
    <source>
        <dbReference type="ARBA" id="ARBA00023128"/>
    </source>
</evidence>
<dbReference type="PANTHER" id="PTHR10721:SF1">
    <property type="entry name" value="MITOCHONDRIAL IMPORT INNER MEMBRANE TRANSLOCASE SUBUNIT TIM44"/>
    <property type="match status" value="1"/>
</dbReference>
<keyword evidence="3 16" id="KW-0813">Transport</keyword>
<keyword evidence="10 16" id="KW-0811">Translocation</keyword>
<dbReference type="PIRSF" id="PIRSF037871">
    <property type="entry name" value="TIM44"/>
    <property type="match status" value="1"/>
</dbReference>
<keyword evidence="11 16" id="KW-0496">Mitochondrion</keyword>
<proteinExistence type="inferred from homology"/>
<name>A0A7R9LBW3_9ACAR</name>
<keyword evidence="12 16" id="KW-0472">Membrane</keyword>
<comment type="subcellular location">
    <subcellularLocation>
        <location evidence="1">Mitochondrion inner membrane</location>
        <topology evidence="1">Peripheral membrane protein</topology>
        <orientation evidence="1">Matrix side</orientation>
    </subcellularLocation>
</comment>
<reference evidence="19" key="1">
    <citation type="submission" date="2020-11" db="EMBL/GenBank/DDBJ databases">
        <authorList>
            <person name="Tran Van P."/>
        </authorList>
    </citation>
    <scope>NUCLEOTIDE SEQUENCE</scope>
</reference>
<keyword evidence="7" id="KW-0067">ATP-binding</keyword>
<dbReference type="Proteomes" id="UP000728032">
    <property type="component" value="Unassembled WGS sequence"/>
</dbReference>
<keyword evidence="17" id="KW-0175">Coiled coil</keyword>
<comment type="subunit">
    <text evidence="14">Probable component of the PAM complex at least composed of a mitochondrial HSP70 protein, GRPEL1 or GRPEL2, TIMM44, TIMM16/PAM16 and TIMM14/DNAJC19. The complex interacts with the TIMM23 component of the TIM23 complex. Interacts with SLC25A4/ANT1 and SLC25A5/ANT2; leading to inhibit the presequence translocase TIMM23, thereby promoting stabilization of PINK1.</text>
</comment>
<evidence type="ECO:0000256" key="13">
    <source>
        <dbReference type="ARBA" id="ARBA00057148"/>
    </source>
</evidence>
<evidence type="ECO:0000256" key="12">
    <source>
        <dbReference type="ARBA" id="ARBA00023136"/>
    </source>
</evidence>
<dbReference type="GO" id="GO:0005524">
    <property type="term" value="F:ATP binding"/>
    <property type="evidence" value="ECO:0007669"/>
    <property type="project" value="UniProtKB-KW"/>
</dbReference>
<keyword evidence="6 16" id="KW-0999">Mitochondrion inner membrane</keyword>
<keyword evidence="5" id="KW-0547">Nucleotide-binding</keyword>
<evidence type="ECO:0000313" key="19">
    <source>
        <dbReference type="EMBL" id="CAD7638823.1"/>
    </source>
</evidence>
<protein>
    <recommendedName>
        <fullName evidence="15 16">Mitochondrial import inner membrane translocase subunit TIM44</fullName>
    </recommendedName>
</protein>
<dbReference type="InterPro" id="IPR007379">
    <property type="entry name" value="Tim44-like_dom"/>
</dbReference>
<evidence type="ECO:0000256" key="9">
    <source>
        <dbReference type="ARBA" id="ARBA00022946"/>
    </source>
</evidence>
<dbReference type="SMART" id="SM00978">
    <property type="entry name" value="Tim44"/>
    <property type="match status" value="1"/>
</dbReference>
<evidence type="ECO:0000256" key="6">
    <source>
        <dbReference type="ARBA" id="ARBA00022792"/>
    </source>
</evidence>
<organism evidence="19">
    <name type="scientific">Oppiella nova</name>
    <dbReference type="NCBI Taxonomy" id="334625"/>
    <lineage>
        <taxon>Eukaryota</taxon>
        <taxon>Metazoa</taxon>
        <taxon>Ecdysozoa</taxon>
        <taxon>Arthropoda</taxon>
        <taxon>Chelicerata</taxon>
        <taxon>Arachnida</taxon>
        <taxon>Acari</taxon>
        <taxon>Acariformes</taxon>
        <taxon>Sarcoptiformes</taxon>
        <taxon>Oribatida</taxon>
        <taxon>Brachypylina</taxon>
        <taxon>Oppioidea</taxon>
        <taxon>Oppiidae</taxon>
        <taxon>Oppiella</taxon>
    </lineage>
</organism>
<dbReference type="InterPro" id="IPR017303">
    <property type="entry name" value="Tim44"/>
</dbReference>
<dbReference type="AlphaFoldDB" id="A0A7R9LBW3"/>
<accession>A0A7R9LBW3</accession>
<evidence type="ECO:0000256" key="7">
    <source>
        <dbReference type="ARBA" id="ARBA00022840"/>
    </source>
</evidence>
<comment type="similarity">
    <text evidence="2 16">Belongs to the Tim44 family.</text>
</comment>
<evidence type="ECO:0000256" key="4">
    <source>
        <dbReference type="ARBA" id="ARBA00022553"/>
    </source>
</evidence>
<evidence type="ECO:0000259" key="18">
    <source>
        <dbReference type="SMART" id="SM00978"/>
    </source>
</evidence>
<evidence type="ECO:0000256" key="1">
    <source>
        <dbReference type="ARBA" id="ARBA00004443"/>
    </source>
</evidence>
<evidence type="ECO:0000256" key="10">
    <source>
        <dbReference type="ARBA" id="ARBA00023010"/>
    </source>
</evidence>
<dbReference type="PANTHER" id="PTHR10721">
    <property type="entry name" value="MITOCHONDRIAL IMPORT INNER MEMBRANE TRANSLOCASE SUBUNIT TIM44"/>
    <property type="match status" value="1"/>
</dbReference>
<evidence type="ECO:0000256" key="2">
    <source>
        <dbReference type="ARBA" id="ARBA00009597"/>
    </source>
</evidence>
<keyword evidence="8 16" id="KW-0653">Protein transport</keyword>
<dbReference type="FunFam" id="3.10.450.240:FF:000001">
    <property type="entry name" value="Mitochondrial import inner membrane translocase subunit TIM44"/>
    <property type="match status" value="1"/>
</dbReference>
<dbReference type="InterPro" id="IPR039544">
    <property type="entry name" value="Tim44-like"/>
</dbReference>
<evidence type="ECO:0000256" key="14">
    <source>
        <dbReference type="ARBA" id="ARBA00063163"/>
    </source>
</evidence>
<evidence type="ECO:0000256" key="3">
    <source>
        <dbReference type="ARBA" id="ARBA00022448"/>
    </source>
</evidence>
<dbReference type="InterPro" id="IPR032710">
    <property type="entry name" value="NTF2-like_dom_sf"/>
</dbReference>
<dbReference type="Gene3D" id="3.10.450.240">
    <property type="match status" value="1"/>
</dbReference>
<evidence type="ECO:0000256" key="15">
    <source>
        <dbReference type="ARBA" id="ARBA00074309"/>
    </source>
</evidence>
<evidence type="ECO:0000256" key="5">
    <source>
        <dbReference type="ARBA" id="ARBA00022741"/>
    </source>
</evidence>
<keyword evidence="9" id="KW-0809">Transit peptide</keyword>
<dbReference type="OrthoDB" id="10265990at2759"/>
<feature type="coiled-coil region" evidence="17">
    <location>
        <begin position="38"/>
        <end position="81"/>
    </location>
</feature>
<gene>
    <name evidence="19" type="ORF">ONB1V03_LOCUS1615</name>
</gene>
<feature type="domain" description="Tim44-like" evidence="18">
    <location>
        <begin position="263"/>
        <end position="412"/>
    </location>
</feature>
<dbReference type="EMBL" id="OC915134">
    <property type="protein sequence ID" value="CAD7638823.1"/>
    <property type="molecule type" value="Genomic_DNA"/>
</dbReference>
<evidence type="ECO:0000256" key="16">
    <source>
        <dbReference type="PIRNR" id="PIRNR037871"/>
    </source>
</evidence>
<sequence>MNPFVCRAIGGLIVDNIRSYASQSPQPKGFFGKLIDNIKQEMSKNKEMKESLKKFREEAQKLEESEALQKARHKYQSIESETAKGSQQIKEHLEAFKDKISKGLEEAQKTEIGKKGLEMTDELSKQAKSAAEALAKGTEQISQSDAFKTVSQTVQAVREEIGESDRVYKRPEKLRKRKEESEDMFAHQKPIEPNETATGVELHKDSRFYQSWQNFKENNPYVNKVFDWKMKYDESDNPVVRASRLITDKMSELFGGLFSKTELSEVLTEICKSDPNFDKSQFLKDCENDIIPNILEAMIRPDLEILKDWCNEAPYNQIAQPIIQAQKLGYIFESRVLDIENVDLAMGKIMENGPVLIITFQAQQISCVKDSKGNVIEGDPEKILRVHYVWVLCRDQNEFDPKACWKLMDLSANSAQQWL</sequence>
<keyword evidence="4" id="KW-0597">Phosphoprotein</keyword>
<dbReference type="GO" id="GO:0051087">
    <property type="term" value="F:protein-folding chaperone binding"/>
    <property type="evidence" value="ECO:0007669"/>
    <property type="project" value="InterPro"/>
</dbReference>
<dbReference type="GO" id="GO:0030150">
    <property type="term" value="P:protein import into mitochondrial matrix"/>
    <property type="evidence" value="ECO:0007669"/>
    <property type="project" value="InterPro"/>
</dbReference>
<evidence type="ECO:0000256" key="8">
    <source>
        <dbReference type="ARBA" id="ARBA00022927"/>
    </source>
</evidence>
<evidence type="ECO:0000313" key="20">
    <source>
        <dbReference type="Proteomes" id="UP000728032"/>
    </source>
</evidence>
<comment type="function">
    <text evidence="13">Essential component of the PAM complex, a complex required for the translocation of transit peptide-containing proteins from the inner membrane into the mitochondrial matrix in an ATP-dependent manner. Recruits mitochondrial HSP70 to drive protein translocation into the matrix using ATP as an energy source.</text>
</comment>
<keyword evidence="20" id="KW-1185">Reference proteome</keyword>
<dbReference type="Pfam" id="PF04280">
    <property type="entry name" value="Tim44"/>
    <property type="match status" value="1"/>
</dbReference>
<dbReference type="EMBL" id="CAJPVJ010000309">
    <property type="protein sequence ID" value="CAG2162014.1"/>
    <property type="molecule type" value="Genomic_DNA"/>
</dbReference>
<evidence type="ECO:0000256" key="17">
    <source>
        <dbReference type="SAM" id="Coils"/>
    </source>
</evidence>
<dbReference type="GO" id="GO:0005743">
    <property type="term" value="C:mitochondrial inner membrane"/>
    <property type="evidence" value="ECO:0007669"/>
    <property type="project" value="UniProtKB-SubCell"/>
</dbReference>
<dbReference type="SUPFAM" id="SSF54427">
    <property type="entry name" value="NTF2-like"/>
    <property type="match status" value="1"/>
</dbReference>